<dbReference type="InterPro" id="IPR000277">
    <property type="entry name" value="Cys/Met-Metab_PyrdxlP-dep_enz"/>
</dbReference>
<dbReference type="InterPro" id="IPR054542">
    <property type="entry name" value="Cys_met_metab_PP"/>
</dbReference>
<dbReference type="Gene3D" id="3.40.640.10">
    <property type="entry name" value="Type I PLP-dependent aspartate aminotransferase-like (Major domain)"/>
    <property type="match status" value="1"/>
</dbReference>
<dbReference type="InterPro" id="IPR006233">
    <property type="entry name" value="Cys_b_lyase_bac"/>
</dbReference>
<evidence type="ECO:0000256" key="1">
    <source>
        <dbReference type="ARBA" id="ARBA00001933"/>
    </source>
</evidence>
<keyword evidence="3 8" id="KW-0663">Pyridoxal phosphate</keyword>
<organism evidence="10 11">
    <name type="scientific">Sphingobium fontiphilum</name>
    <dbReference type="NCBI Taxonomy" id="944425"/>
    <lineage>
        <taxon>Bacteria</taxon>
        <taxon>Pseudomonadati</taxon>
        <taxon>Pseudomonadota</taxon>
        <taxon>Alphaproteobacteria</taxon>
        <taxon>Sphingomonadales</taxon>
        <taxon>Sphingomonadaceae</taxon>
        <taxon>Sphingobium</taxon>
    </lineage>
</organism>
<evidence type="ECO:0000256" key="3">
    <source>
        <dbReference type="ARBA" id="ARBA00022898"/>
    </source>
</evidence>
<evidence type="ECO:0000256" key="9">
    <source>
        <dbReference type="RuleBase" id="RU362118"/>
    </source>
</evidence>
<dbReference type="EMBL" id="JACIEB010000003">
    <property type="protein sequence ID" value="MBB3982171.1"/>
    <property type="molecule type" value="Genomic_DNA"/>
</dbReference>
<dbReference type="NCBIfam" id="TIGR01324">
    <property type="entry name" value="cysta_beta_ly_B"/>
    <property type="match status" value="1"/>
</dbReference>
<dbReference type="Proteomes" id="UP000552757">
    <property type="component" value="Unassembled WGS sequence"/>
</dbReference>
<dbReference type="GO" id="GO:0047804">
    <property type="term" value="F:cysteine-S-conjugate beta-lyase activity"/>
    <property type="evidence" value="ECO:0007669"/>
    <property type="project" value="UniProtKB-EC"/>
</dbReference>
<accession>A0A7W6GNC4</accession>
<evidence type="ECO:0000313" key="10">
    <source>
        <dbReference type="EMBL" id="MBB3982171.1"/>
    </source>
</evidence>
<dbReference type="FunFam" id="3.40.640.10:FF:000046">
    <property type="entry name" value="Cystathionine gamma-lyase"/>
    <property type="match status" value="1"/>
</dbReference>
<dbReference type="Gene3D" id="3.90.1150.10">
    <property type="entry name" value="Aspartate Aminotransferase, domain 1"/>
    <property type="match status" value="1"/>
</dbReference>
<protein>
    <submittedName>
        <fullName evidence="10">Cystathionine beta-lyase</fullName>
        <ecNumber evidence="10">4.4.1.8</ecNumber>
    </submittedName>
</protein>
<evidence type="ECO:0000256" key="2">
    <source>
        <dbReference type="ARBA" id="ARBA00009077"/>
    </source>
</evidence>
<dbReference type="PIRSF" id="PIRSF001434">
    <property type="entry name" value="CGS"/>
    <property type="match status" value="1"/>
</dbReference>
<evidence type="ECO:0000256" key="7">
    <source>
        <dbReference type="ARBA" id="ARBA00047625"/>
    </source>
</evidence>
<comment type="pathway">
    <text evidence="5">Amino-acid biosynthesis; L-methionine biosynthesis via de novo pathway; L-homocysteine from L-cystathionine: step 1/1.</text>
</comment>
<dbReference type="GO" id="GO:0030170">
    <property type="term" value="F:pyridoxal phosphate binding"/>
    <property type="evidence" value="ECO:0007669"/>
    <property type="project" value="InterPro"/>
</dbReference>
<dbReference type="GO" id="GO:0019346">
    <property type="term" value="P:transsulfuration"/>
    <property type="evidence" value="ECO:0007669"/>
    <property type="project" value="InterPro"/>
</dbReference>
<evidence type="ECO:0000256" key="8">
    <source>
        <dbReference type="PIRSR" id="PIRSR001434-2"/>
    </source>
</evidence>
<comment type="caution">
    <text evidence="10">The sequence shown here is derived from an EMBL/GenBank/DDBJ whole genome shotgun (WGS) entry which is preliminary data.</text>
</comment>
<dbReference type="InterPro" id="IPR015421">
    <property type="entry name" value="PyrdxlP-dep_Trfase_major"/>
</dbReference>
<dbReference type="SUPFAM" id="SSF53383">
    <property type="entry name" value="PLP-dependent transferases"/>
    <property type="match status" value="1"/>
</dbReference>
<keyword evidence="11" id="KW-1185">Reference proteome</keyword>
<dbReference type="EC" id="4.4.1.8" evidence="10"/>
<evidence type="ECO:0000256" key="4">
    <source>
        <dbReference type="ARBA" id="ARBA00023239"/>
    </source>
</evidence>
<comment type="catalytic activity">
    <reaction evidence="6">
        <text>L,L-cystathionine + H2O = L-homocysteine + pyruvate + NH4(+)</text>
        <dbReference type="Rhea" id="RHEA:13965"/>
        <dbReference type="ChEBI" id="CHEBI:15361"/>
        <dbReference type="ChEBI" id="CHEBI:15377"/>
        <dbReference type="ChEBI" id="CHEBI:28938"/>
        <dbReference type="ChEBI" id="CHEBI:58161"/>
        <dbReference type="ChEBI" id="CHEBI:58199"/>
    </reaction>
</comment>
<name>A0A7W6GNC4_9SPHN</name>
<dbReference type="AlphaFoldDB" id="A0A7W6GNC4"/>
<keyword evidence="4 10" id="KW-0456">Lyase</keyword>
<evidence type="ECO:0000256" key="5">
    <source>
        <dbReference type="ARBA" id="ARBA00046315"/>
    </source>
</evidence>
<evidence type="ECO:0000313" key="11">
    <source>
        <dbReference type="Proteomes" id="UP000552757"/>
    </source>
</evidence>
<dbReference type="RefSeq" id="WP_246344434.1">
    <property type="nucleotide sequence ID" value="NZ_JACIEB010000003.1"/>
</dbReference>
<dbReference type="InterPro" id="IPR015422">
    <property type="entry name" value="PyrdxlP-dep_Trfase_small"/>
</dbReference>
<dbReference type="GO" id="GO:0019450">
    <property type="term" value="P:L-cysteine catabolic process to pyruvate"/>
    <property type="evidence" value="ECO:0007669"/>
    <property type="project" value="TreeGrafter"/>
</dbReference>
<comment type="similarity">
    <text evidence="2 9">Belongs to the trans-sulfuration enzymes family.</text>
</comment>
<evidence type="ECO:0000256" key="6">
    <source>
        <dbReference type="ARBA" id="ARBA00047517"/>
    </source>
</evidence>
<dbReference type="PROSITE" id="PS00868">
    <property type="entry name" value="CYS_MET_METAB_PP"/>
    <property type="match status" value="1"/>
</dbReference>
<dbReference type="InterPro" id="IPR015424">
    <property type="entry name" value="PyrdxlP-dep_Trfase"/>
</dbReference>
<dbReference type="PANTHER" id="PTHR43500:SF1">
    <property type="entry name" value="CYSTATHIONINE BETA-LYASE-RELATED"/>
    <property type="match status" value="1"/>
</dbReference>
<feature type="modified residue" description="N6-(pyridoxal phosphate)lysine" evidence="8">
    <location>
        <position position="222"/>
    </location>
</feature>
<dbReference type="Pfam" id="PF01053">
    <property type="entry name" value="Cys_Met_Meta_PP"/>
    <property type="match status" value="1"/>
</dbReference>
<reference evidence="10 11" key="1">
    <citation type="submission" date="2020-08" db="EMBL/GenBank/DDBJ databases">
        <title>Genomic Encyclopedia of Type Strains, Phase IV (KMG-IV): sequencing the most valuable type-strain genomes for metagenomic binning, comparative biology and taxonomic classification.</title>
        <authorList>
            <person name="Goeker M."/>
        </authorList>
    </citation>
    <scope>NUCLEOTIDE SEQUENCE [LARGE SCALE GENOMIC DNA]</scope>
    <source>
        <strain evidence="10 11">DSM 29348</strain>
    </source>
</reference>
<dbReference type="PANTHER" id="PTHR43500">
    <property type="entry name" value="CYSTATHIONINE BETA-LYASE-RELATED"/>
    <property type="match status" value="1"/>
</dbReference>
<sequence length="407" mass="43835">MSMKDEGKDDRRPLTKLAQAGRRAEWTGMPGQPGGIVSPPVWRASTILYDDVAHLRRAAGSSTHERLFYGRKGTPTAWSLADALTEMEPGAAGTMLFPSGVAAIACALMAVLKPGDQLLMVDSAYDPTRGFCERMLRPLGIETIYYDPLIGPGIADLLTDRTRAIFMESPGSLTFEVQDVPAICAVARDRGIVTLIDNTWATPLFFPALARGVDISILACTKYIVGHSDVMMGSVSASADWFETIRQSAYLFGQMVSPDDAWLAARGLRTLGVRLKQHQDSALAIARWLVGQPDVARVLHPALSSCPGHDLWARDFSGASGLFSFVLMGGDEAARAALIDGLDHFGIGYSWGGFESLALPVDPARYRTATRWDGEGPVVRLQVGLEDPADLIADLSAGLARFRAARG</sequence>
<comment type="catalytic activity">
    <reaction evidence="7">
        <text>an S-substituted L-cysteine + H2O = a thiol + pyruvate + NH4(+)</text>
        <dbReference type="Rhea" id="RHEA:18121"/>
        <dbReference type="ChEBI" id="CHEBI:15361"/>
        <dbReference type="ChEBI" id="CHEBI:15377"/>
        <dbReference type="ChEBI" id="CHEBI:28938"/>
        <dbReference type="ChEBI" id="CHEBI:29256"/>
        <dbReference type="ChEBI" id="CHEBI:58717"/>
        <dbReference type="EC" id="4.4.1.13"/>
    </reaction>
</comment>
<proteinExistence type="inferred from homology"/>
<gene>
    <name evidence="10" type="ORF">GGR44_001830</name>
</gene>
<comment type="cofactor">
    <cofactor evidence="1 9">
        <name>pyridoxal 5'-phosphate</name>
        <dbReference type="ChEBI" id="CHEBI:597326"/>
    </cofactor>
</comment>